<organism evidence="1">
    <name type="scientific">mine drainage metagenome</name>
    <dbReference type="NCBI Taxonomy" id="410659"/>
    <lineage>
        <taxon>unclassified sequences</taxon>
        <taxon>metagenomes</taxon>
        <taxon>ecological metagenomes</taxon>
    </lineage>
</organism>
<comment type="caution">
    <text evidence="1">The sequence shown here is derived from an EMBL/GenBank/DDBJ whole genome shotgun (WGS) entry which is preliminary data.</text>
</comment>
<reference evidence="1" key="2">
    <citation type="journal article" date="2014" name="ISME J.">
        <title>Microbial stratification in low pH oxic and suboxic macroscopic growths along an acid mine drainage.</title>
        <authorList>
            <person name="Mendez-Garcia C."/>
            <person name="Mesa V."/>
            <person name="Sprenger R.R."/>
            <person name="Richter M."/>
            <person name="Diez M.S."/>
            <person name="Solano J."/>
            <person name="Bargiela R."/>
            <person name="Golyshina O.V."/>
            <person name="Manteca A."/>
            <person name="Ramos J.L."/>
            <person name="Gallego J.R."/>
            <person name="Llorente I."/>
            <person name="Martins Dos Santos V.A."/>
            <person name="Jensen O.N."/>
            <person name="Pelaez A.I."/>
            <person name="Sanchez J."/>
            <person name="Ferrer M."/>
        </authorList>
    </citation>
    <scope>NUCLEOTIDE SEQUENCE</scope>
</reference>
<dbReference type="Gene3D" id="3.50.50.60">
    <property type="entry name" value="FAD/NAD(P)-binding domain"/>
    <property type="match status" value="1"/>
</dbReference>
<dbReference type="EMBL" id="AUZY01012413">
    <property type="protein sequence ID" value="EQD30156.1"/>
    <property type="molecule type" value="Genomic_DNA"/>
</dbReference>
<dbReference type="InterPro" id="IPR036188">
    <property type="entry name" value="FAD/NAD-bd_sf"/>
</dbReference>
<dbReference type="AlphaFoldDB" id="T0Y504"/>
<evidence type="ECO:0000313" key="1">
    <source>
        <dbReference type="EMBL" id="EQD30156.1"/>
    </source>
</evidence>
<dbReference type="PANTHER" id="PTHR42685">
    <property type="entry name" value="GERANYLGERANYL DIPHOSPHATE REDUCTASE"/>
    <property type="match status" value="1"/>
</dbReference>
<accession>T0Y504</accession>
<gene>
    <name evidence="1" type="ORF">B1B_18548</name>
</gene>
<reference evidence="1" key="1">
    <citation type="submission" date="2013-08" db="EMBL/GenBank/DDBJ databases">
        <authorList>
            <person name="Mendez C."/>
            <person name="Richter M."/>
            <person name="Ferrer M."/>
            <person name="Sanchez J."/>
        </authorList>
    </citation>
    <scope>NUCLEOTIDE SEQUENCE</scope>
</reference>
<dbReference type="PANTHER" id="PTHR42685:SF22">
    <property type="entry name" value="CONDITIONED MEDIUM FACTOR RECEPTOR 1"/>
    <property type="match status" value="1"/>
</dbReference>
<feature type="non-terminal residue" evidence="1">
    <location>
        <position position="107"/>
    </location>
</feature>
<protein>
    <submittedName>
        <fullName evidence="1">Geranylgeranyl reductase</fullName>
    </submittedName>
</protein>
<dbReference type="SUPFAM" id="SSF51905">
    <property type="entry name" value="FAD/NAD(P)-binding domain"/>
    <property type="match status" value="1"/>
</dbReference>
<dbReference type="InterPro" id="IPR050407">
    <property type="entry name" value="Geranylgeranyl_reductase"/>
</dbReference>
<name>T0Y504_9ZZZZ</name>
<sequence>MERFDVLVVGAGPAGTRAASASAQAGVRTLLVDRREELGHPVQCGEFVPTPTELATLFPAPDLIREGYPIPPGTALRATRTMVCVSPFGHRYRFPLAGYTLSRRAFD</sequence>
<dbReference type="Pfam" id="PF12831">
    <property type="entry name" value="FAD_oxidored"/>
    <property type="match status" value="1"/>
</dbReference>
<proteinExistence type="predicted"/>